<dbReference type="InterPro" id="IPR000620">
    <property type="entry name" value="EamA_dom"/>
</dbReference>
<feature type="transmembrane region" description="Helical" evidence="3">
    <location>
        <begin position="61"/>
        <end position="79"/>
    </location>
</feature>
<dbReference type="EMBL" id="ACSE01000008">
    <property type="protein sequence ID" value="EFD88945.1"/>
    <property type="molecule type" value="Genomic_DNA"/>
</dbReference>
<evidence type="ECO:0000256" key="1">
    <source>
        <dbReference type="ARBA" id="ARBA00004127"/>
    </source>
</evidence>
<comment type="subcellular location">
    <subcellularLocation>
        <location evidence="1">Endomembrane system</location>
        <topology evidence="1">Multi-pass membrane protein</topology>
    </subcellularLocation>
</comment>
<accession>D3L8A6</accession>
<dbReference type="RefSeq" id="WP_002818494.1">
    <property type="nucleotide sequence ID" value="NZ_ACSE01000008.1"/>
</dbReference>
<evidence type="ECO:0000313" key="5">
    <source>
        <dbReference type="EMBL" id="EFD88945.1"/>
    </source>
</evidence>
<gene>
    <name evidence="5" type="ORF">AWRIB429_0586</name>
</gene>
<feature type="domain" description="EamA" evidence="4">
    <location>
        <begin position="3"/>
        <end position="76"/>
    </location>
</feature>
<comment type="caution">
    <text evidence="5">The sequence shown here is derived from an EMBL/GenBank/DDBJ whole genome shotgun (WGS) entry which is preliminary data.</text>
</comment>
<evidence type="ECO:0000313" key="6">
    <source>
        <dbReference type="Proteomes" id="UP000003075"/>
    </source>
</evidence>
<dbReference type="GO" id="GO:0016020">
    <property type="term" value="C:membrane"/>
    <property type="evidence" value="ECO:0007669"/>
    <property type="project" value="InterPro"/>
</dbReference>
<evidence type="ECO:0000259" key="4">
    <source>
        <dbReference type="Pfam" id="PF00892"/>
    </source>
</evidence>
<keyword evidence="3" id="KW-0472">Membrane</keyword>
<dbReference type="Pfam" id="PF00892">
    <property type="entry name" value="EamA"/>
    <property type="match status" value="1"/>
</dbReference>
<reference evidence="5 6" key="1">
    <citation type="journal article" date="2010" name="Appl. Microbiol. Biotechnol.">
        <title>Genotypic diversity in Oenococcus oeni by high-density microarray comparative genome hybridization and whole genome sequencing.</title>
        <authorList>
            <person name="Borneman A.R."/>
            <person name="Bartowsky E.J."/>
            <person name="McCarthy J."/>
            <person name="Chambers P.J."/>
        </authorList>
    </citation>
    <scope>NUCLEOTIDE SEQUENCE [LARGE SCALE GENOMIC DNA]</scope>
    <source>
        <strain evidence="5 6">AWRIB429</strain>
    </source>
</reference>
<evidence type="ECO:0000256" key="2">
    <source>
        <dbReference type="ARBA" id="ARBA00007362"/>
    </source>
</evidence>
<feature type="transmembrane region" description="Helical" evidence="3">
    <location>
        <begin position="6"/>
        <end position="26"/>
    </location>
</feature>
<evidence type="ECO:0000256" key="3">
    <source>
        <dbReference type="SAM" id="Phobius"/>
    </source>
</evidence>
<organism evidence="5 6">
    <name type="scientific">Oenococcus oeni AWRIB429</name>
    <dbReference type="NCBI Taxonomy" id="655225"/>
    <lineage>
        <taxon>Bacteria</taxon>
        <taxon>Bacillati</taxon>
        <taxon>Bacillota</taxon>
        <taxon>Bacilli</taxon>
        <taxon>Lactobacillales</taxon>
        <taxon>Lactobacillaceae</taxon>
        <taxon>Oenococcus</taxon>
    </lineage>
</organism>
<dbReference type="Proteomes" id="UP000003075">
    <property type="component" value="Unassembled WGS sequence"/>
</dbReference>
<sequence length="85" mass="9347">MSLSNWFLLIFFTIISTAFGTAMWFLSLHLIGPTTMSLLSAVEPMTAMILSVLLLSVPMELIDYLGAGLVILMIVLQSLKTRKIG</sequence>
<dbReference type="InterPro" id="IPR037185">
    <property type="entry name" value="EmrE-like"/>
</dbReference>
<proteinExistence type="inferred from homology"/>
<dbReference type="SUPFAM" id="SSF103481">
    <property type="entry name" value="Multidrug resistance efflux transporter EmrE"/>
    <property type="match status" value="1"/>
</dbReference>
<dbReference type="GeneID" id="75065456"/>
<name>D3L8A6_OENOE</name>
<dbReference type="AlphaFoldDB" id="D3L8A6"/>
<keyword evidence="3" id="KW-0812">Transmembrane</keyword>
<comment type="similarity">
    <text evidence="2">Belongs to the EamA transporter family.</text>
</comment>
<keyword evidence="3" id="KW-1133">Transmembrane helix</keyword>
<protein>
    <recommendedName>
        <fullName evidence="4">EamA domain-containing protein</fullName>
    </recommendedName>
</protein>